<evidence type="ECO:0000256" key="9">
    <source>
        <dbReference type="ARBA" id="ARBA00023224"/>
    </source>
</evidence>
<evidence type="ECO:0000256" key="2">
    <source>
        <dbReference type="ARBA" id="ARBA00022475"/>
    </source>
</evidence>
<feature type="transmembrane region" description="Helical" evidence="10">
    <location>
        <begin position="152"/>
        <end position="170"/>
    </location>
</feature>
<gene>
    <name evidence="11" type="ORF">WA026_005539</name>
</gene>
<sequence>MQRRQCFMKYTLNIVIKSARQISEAMTTQKVDAFDTVNEILRRIYAYPALHENKFTIVLFLKFSILFMFITFPVIMGFIGQLCYCVRTGDQQNALQAQHKLIEILNVILSFVIFFINGNKTIKFIKNIRESSFEECQCVDIVMTKYRKTITIMYWFATLLCISYLVNSIHNQTFCDYERVAKDAKYVCGAGAALRFPVELNRFFKFYIDFLVVMALTMYFPPAFMIPFLAGVGLSILECRLQHLATMLQNINCSEDDVMNLKRKFNRCIKYYAKTRRLVNELNDSIGYNFIQQYSMMAVLLALFEYETMKTKSILAILRLVGYLIFEITTCTFGQRLINQNDKLYDVVNSIEWYDMPPEIRNNFKFFILLVQRPMHLLAKPLIVLNYEFLLMVI</sequence>
<dbReference type="PANTHER" id="PTHR21137:SF35">
    <property type="entry name" value="ODORANT RECEPTOR 19A-RELATED"/>
    <property type="match status" value="1"/>
</dbReference>
<comment type="caution">
    <text evidence="10">Lacks conserved residue(s) required for the propagation of feature annotation.</text>
</comment>
<evidence type="ECO:0000256" key="5">
    <source>
        <dbReference type="ARBA" id="ARBA00022725"/>
    </source>
</evidence>
<evidence type="ECO:0000256" key="8">
    <source>
        <dbReference type="ARBA" id="ARBA00023170"/>
    </source>
</evidence>
<comment type="caution">
    <text evidence="11">The sequence shown here is derived from an EMBL/GenBank/DDBJ whole genome shotgun (WGS) entry which is preliminary data.</text>
</comment>
<dbReference type="GO" id="GO:0005886">
    <property type="term" value="C:plasma membrane"/>
    <property type="evidence" value="ECO:0007669"/>
    <property type="project" value="UniProtKB-SubCell"/>
</dbReference>
<keyword evidence="2" id="KW-1003">Cell membrane</keyword>
<feature type="transmembrane region" description="Helical" evidence="10">
    <location>
        <begin position="316"/>
        <end position="334"/>
    </location>
</feature>
<evidence type="ECO:0000256" key="3">
    <source>
        <dbReference type="ARBA" id="ARBA00022606"/>
    </source>
</evidence>
<dbReference type="GO" id="GO:0004984">
    <property type="term" value="F:olfactory receptor activity"/>
    <property type="evidence" value="ECO:0007669"/>
    <property type="project" value="InterPro"/>
</dbReference>
<proteinExistence type="inferred from homology"/>
<keyword evidence="5 10" id="KW-0552">Olfaction</keyword>
<organism evidence="11 12">
    <name type="scientific">Henosepilachna vigintioctopunctata</name>
    <dbReference type="NCBI Taxonomy" id="420089"/>
    <lineage>
        <taxon>Eukaryota</taxon>
        <taxon>Metazoa</taxon>
        <taxon>Ecdysozoa</taxon>
        <taxon>Arthropoda</taxon>
        <taxon>Hexapoda</taxon>
        <taxon>Insecta</taxon>
        <taxon>Pterygota</taxon>
        <taxon>Neoptera</taxon>
        <taxon>Endopterygota</taxon>
        <taxon>Coleoptera</taxon>
        <taxon>Polyphaga</taxon>
        <taxon>Cucujiformia</taxon>
        <taxon>Coccinelloidea</taxon>
        <taxon>Coccinellidae</taxon>
        <taxon>Epilachninae</taxon>
        <taxon>Epilachnini</taxon>
        <taxon>Henosepilachna</taxon>
    </lineage>
</organism>
<keyword evidence="8 10" id="KW-0675">Receptor</keyword>
<dbReference type="InterPro" id="IPR004117">
    <property type="entry name" value="7tm6_olfct_rcpt"/>
</dbReference>
<keyword evidence="4 10" id="KW-0812">Transmembrane</keyword>
<feature type="transmembrane region" description="Helical" evidence="10">
    <location>
        <begin position="59"/>
        <end position="81"/>
    </location>
</feature>
<evidence type="ECO:0000313" key="12">
    <source>
        <dbReference type="Proteomes" id="UP001431783"/>
    </source>
</evidence>
<keyword evidence="7 10" id="KW-0472">Membrane</keyword>
<dbReference type="GO" id="GO:0007165">
    <property type="term" value="P:signal transduction"/>
    <property type="evidence" value="ECO:0007669"/>
    <property type="project" value="UniProtKB-KW"/>
</dbReference>
<evidence type="ECO:0000256" key="6">
    <source>
        <dbReference type="ARBA" id="ARBA00022989"/>
    </source>
</evidence>
<keyword evidence="6 10" id="KW-1133">Transmembrane helix</keyword>
<dbReference type="Pfam" id="PF02949">
    <property type="entry name" value="7tm_6"/>
    <property type="match status" value="1"/>
</dbReference>
<dbReference type="EMBL" id="JARQZJ010000032">
    <property type="protein sequence ID" value="KAK9874723.1"/>
    <property type="molecule type" value="Genomic_DNA"/>
</dbReference>
<feature type="transmembrane region" description="Helical" evidence="10">
    <location>
        <begin position="210"/>
        <end position="237"/>
    </location>
</feature>
<accession>A0AAW1U194</accession>
<dbReference type="Proteomes" id="UP001431783">
    <property type="component" value="Unassembled WGS sequence"/>
</dbReference>
<evidence type="ECO:0000313" key="11">
    <source>
        <dbReference type="EMBL" id="KAK9874723.1"/>
    </source>
</evidence>
<comment type="similarity">
    <text evidence="10">Belongs to the insect chemoreceptor superfamily. Heteromeric odorant receptor channel (TC 1.A.69) family.</text>
</comment>
<keyword evidence="3 10" id="KW-0716">Sensory transduction</keyword>
<evidence type="ECO:0000256" key="1">
    <source>
        <dbReference type="ARBA" id="ARBA00004651"/>
    </source>
</evidence>
<evidence type="ECO:0000256" key="4">
    <source>
        <dbReference type="ARBA" id="ARBA00022692"/>
    </source>
</evidence>
<name>A0AAW1U194_9CUCU</name>
<comment type="subcellular location">
    <subcellularLocation>
        <location evidence="1 10">Cell membrane</location>
        <topology evidence="1 10">Multi-pass membrane protein</topology>
    </subcellularLocation>
</comment>
<dbReference type="PANTHER" id="PTHR21137">
    <property type="entry name" value="ODORANT RECEPTOR"/>
    <property type="match status" value="1"/>
</dbReference>
<keyword evidence="12" id="KW-1185">Reference proteome</keyword>
<dbReference type="AlphaFoldDB" id="A0AAW1U194"/>
<dbReference type="GO" id="GO:0005549">
    <property type="term" value="F:odorant binding"/>
    <property type="evidence" value="ECO:0007669"/>
    <property type="project" value="InterPro"/>
</dbReference>
<feature type="transmembrane region" description="Helical" evidence="10">
    <location>
        <begin position="101"/>
        <end position="119"/>
    </location>
</feature>
<keyword evidence="9 10" id="KW-0807">Transducer</keyword>
<protein>
    <recommendedName>
        <fullName evidence="10">Odorant receptor</fullName>
    </recommendedName>
</protein>
<evidence type="ECO:0000256" key="7">
    <source>
        <dbReference type="ARBA" id="ARBA00023136"/>
    </source>
</evidence>
<evidence type="ECO:0000256" key="10">
    <source>
        <dbReference type="RuleBase" id="RU351113"/>
    </source>
</evidence>
<reference evidence="11 12" key="1">
    <citation type="submission" date="2023-03" db="EMBL/GenBank/DDBJ databases">
        <title>Genome insight into feeding habits of ladybird beetles.</title>
        <authorList>
            <person name="Li H.-S."/>
            <person name="Huang Y.-H."/>
            <person name="Pang H."/>
        </authorList>
    </citation>
    <scope>NUCLEOTIDE SEQUENCE [LARGE SCALE GENOMIC DNA]</scope>
    <source>
        <strain evidence="11">SYSU_2023b</strain>
        <tissue evidence="11">Whole body</tissue>
    </source>
</reference>